<dbReference type="SUPFAM" id="SSF141868">
    <property type="entry name" value="EAL domain-like"/>
    <property type="match status" value="1"/>
</dbReference>
<dbReference type="InterPro" id="IPR000014">
    <property type="entry name" value="PAS"/>
</dbReference>
<name>A0A1G7VNX6_9HYPH</name>
<feature type="transmembrane region" description="Helical" evidence="1">
    <location>
        <begin position="16"/>
        <end position="35"/>
    </location>
</feature>
<dbReference type="Gene3D" id="3.30.70.270">
    <property type="match status" value="1"/>
</dbReference>
<reference evidence="5 6" key="1">
    <citation type="submission" date="2016-10" db="EMBL/GenBank/DDBJ databases">
        <authorList>
            <person name="de Groot N.N."/>
        </authorList>
    </citation>
    <scope>NUCLEOTIDE SEQUENCE [LARGE SCALE GENOMIC DNA]</scope>
    <source>
        <strain evidence="5 6">CGMCC 1.10267</strain>
    </source>
</reference>
<feature type="domain" description="GGDEF" evidence="3">
    <location>
        <begin position="393"/>
        <end position="526"/>
    </location>
</feature>
<dbReference type="Pfam" id="PF00990">
    <property type="entry name" value="GGDEF"/>
    <property type="match status" value="1"/>
</dbReference>
<dbReference type="Pfam" id="PF13426">
    <property type="entry name" value="PAS_9"/>
    <property type="match status" value="1"/>
</dbReference>
<organism evidence="5 6">
    <name type="scientific">Pelagibacterium luteolum</name>
    <dbReference type="NCBI Taxonomy" id="440168"/>
    <lineage>
        <taxon>Bacteria</taxon>
        <taxon>Pseudomonadati</taxon>
        <taxon>Pseudomonadota</taxon>
        <taxon>Alphaproteobacteria</taxon>
        <taxon>Hyphomicrobiales</taxon>
        <taxon>Devosiaceae</taxon>
        <taxon>Pelagibacterium</taxon>
    </lineage>
</organism>
<proteinExistence type="predicted"/>
<dbReference type="EMBL" id="FNCS01000004">
    <property type="protein sequence ID" value="SDG61129.1"/>
    <property type="molecule type" value="Genomic_DNA"/>
</dbReference>
<dbReference type="OrthoDB" id="9814202at2"/>
<accession>A0A1G7VNX6</accession>
<evidence type="ECO:0000313" key="6">
    <source>
        <dbReference type="Proteomes" id="UP000199495"/>
    </source>
</evidence>
<feature type="domain" description="MHYT" evidence="4">
    <location>
        <begin position="12"/>
        <end position="199"/>
    </location>
</feature>
<dbReference type="InterPro" id="IPR043128">
    <property type="entry name" value="Rev_trsase/Diguanyl_cyclase"/>
</dbReference>
<dbReference type="InterPro" id="IPR029787">
    <property type="entry name" value="Nucleotide_cyclase"/>
</dbReference>
<dbReference type="InterPro" id="IPR035965">
    <property type="entry name" value="PAS-like_dom_sf"/>
</dbReference>
<dbReference type="InterPro" id="IPR001633">
    <property type="entry name" value="EAL_dom"/>
</dbReference>
<dbReference type="PROSITE" id="PS50887">
    <property type="entry name" value="GGDEF"/>
    <property type="match status" value="1"/>
</dbReference>
<feature type="transmembrane region" description="Helical" evidence="1">
    <location>
        <begin position="47"/>
        <end position="72"/>
    </location>
</feature>
<sequence>MTGLYATLFTQHDLRVVLLAALVCALSAFACISLMTHARRTPGIMRYVWVSIAAVAVGFGIWGTHFIAVLAFDVGFPASYDIGMTLLSLAIAIGVCGAGLAIATLGNRNSDLALGGAIVGIGISTMHYTGMSAMQIGGEVQWSSSLVAMSILMGMVLSATALRVGSRRHSFKARMVGAGLLTLAICAMHFTAMEAANFDNCYAIAVAGDIRPASMALVIGFASILILLAAMGGVYLDLRDRKRAAAEESRMRGLADAAVEGLVVCDDRTIVATNSSFKRLTGAGEAEFTGRQIADFLDPTGCISLFEKANTLVETELTAQDGTRIPVEVVLRQVDFGGRPHQAIAVRDLRARKKAEHHIRFLAHHDAMTGLPNRTSFTQKLGEEIALADAAGRRLAVLCLDLDRFKEVNDLFGHGAGDALLQKVAAVMEAEKINGEFAARLGGDEFAVIVPLPGAPDLAGERAEALLNAFAETNANGADGAMISASIGIAIYPDHAEQPDQLMNFADTALYCAKEDGRGTFRVFEAQMGAQLRDRRQLEHDLRLALVNEELTLVYQPQVDLDTDTVTGFETLVRWTHPERGPIPPSRFIPIAEETGLILQLGEWVMRRACIEAASWNRPLLIAVNVSAVQLHASNFVEFVQDILLETGLDAERLEIEITETAMIRNMSRAIANLRQIKALGVKVAMDDFGTGYSSLSNLRAFPFDRIKVDQSFIRAVHTNDQSAAIVRAVLGLGKGLNLPILAEGVEKPEELEFLRNEICDSAQGYWFGKPQPIAAYEDIVRGNSATLIPFDAKIRRVSA</sequence>
<feature type="transmembrane region" description="Helical" evidence="1">
    <location>
        <begin position="84"/>
        <end position="105"/>
    </location>
</feature>
<feature type="transmembrane region" description="Helical" evidence="1">
    <location>
        <begin position="213"/>
        <end position="236"/>
    </location>
</feature>
<dbReference type="PROSITE" id="PS50924">
    <property type="entry name" value="MHYT"/>
    <property type="match status" value="1"/>
</dbReference>
<dbReference type="PROSITE" id="PS50883">
    <property type="entry name" value="EAL"/>
    <property type="match status" value="1"/>
</dbReference>
<dbReference type="STRING" id="440168.SAMN04487974_104239"/>
<evidence type="ECO:0000259" key="3">
    <source>
        <dbReference type="PROSITE" id="PS50887"/>
    </source>
</evidence>
<dbReference type="Gene3D" id="3.20.20.450">
    <property type="entry name" value="EAL domain"/>
    <property type="match status" value="1"/>
</dbReference>
<dbReference type="CDD" id="cd00130">
    <property type="entry name" value="PAS"/>
    <property type="match status" value="1"/>
</dbReference>
<dbReference type="InterPro" id="IPR000160">
    <property type="entry name" value="GGDEF_dom"/>
</dbReference>
<keyword evidence="1" id="KW-1133">Transmembrane helix</keyword>
<dbReference type="GO" id="GO:0016020">
    <property type="term" value="C:membrane"/>
    <property type="evidence" value="ECO:0007669"/>
    <property type="project" value="UniProtKB-UniRule"/>
</dbReference>
<dbReference type="CDD" id="cd01948">
    <property type="entry name" value="EAL"/>
    <property type="match status" value="1"/>
</dbReference>
<dbReference type="Proteomes" id="UP000199495">
    <property type="component" value="Unassembled WGS sequence"/>
</dbReference>
<dbReference type="SUPFAM" id="SSF55785">
    <property type="entry name" value="PYP-like sensor domain (PAS domain)"/>
    <property type="match status" value="1"/>
</dbReference>
<dbReference type="InterPro" id="IPR052155">
    <property type="entry name" value="Biofilm_reg_signaling"/>
</dbReference>
<protein>
    <submittedName>
        <fullName evidence="5">PAS domain S-box-containing protein/diguanylate cyclase (GGDEF) domain-containing protein</fullName>
    </submittedName>
</protein>
<feature type="transmembrane region" description="Helical" evidence="1">
    <location>
        <begin position="174"/>
        <end position="193"/>
    </location>
</feature>
<gene>
    <name evidence="5" type="ORF">SAMN04487974_104239</name>
</gene>
<dbReference type="Gene3D" id="3.30.450.20">
    <property type="entry name" value="PAS domain"/>
    <property type="match status" value="1"/>
</dbReference>
<dbReference type="InterPro" id="IPR005330">
    <property type="entry name" value="MHYT_dom"/>
</dbReference>
<feature type="transmembrane region" description="Helical" evidence="1">
    <location>
        <begin position="142"/>
        <end position="162"/>
    </location>
</feature>
<dbReference type="SMART" id="SM00091">
    <property type="entry name" value="PAS"/>
    <property type="match status" value="1"/>
</dbReference>
<dbReference type="NCBIfam" id="TIGR00254">
    <property type="entry name" value="GGDEF"/>
    <property type="match status" value="1"/>
</dbReference>
<evidence type="ECO:0000259" key="4">
    <source>
        <dbReference type="PROSITE" id="PS50924"/>
    </source>
</evidence>
<dbReference type="AlphaFoldDB" id="A0A1G7VNX6"/>
<evidence type="ECO:0000259" key="2">
    <source>
        <dbReference type="PROSITE" id="PS50883"/>
    </source>
</evidence>
<keyword evidence="6" id="KW-1185">Reference proteome</keyword>
<keyword evidence="1" id="KW-0472">Membrane</keyword>
<dbReference type="NCBIfam" id="TIGR00229">
    <property type="entry name" value="sensory_box"/>
    <property type="match status" value="1"/>
</dbReference>
<dbReference type="SUPFAM" id="SSF55073">
    <property type="entry name" value="Nucleotide cyclase"/>
    <property type="match status" value="1"/>
</dbReference>
<dbReference type="Pfam" id="PF00563">
    <property type="entry name" value="EAL"/>
    <property type="match status" value="1"/>
</dbReference>
<feature type="transmembrane region" description="Helical" evidence="1">
    <location>
        <begin position="112"/>
        <end position="130"/>
    </location>
</feature>
<dbReference type="PANTHER" id="PTHR44757:SF2">
    <property type="entry name" value="BIOFILM ARCHITECTURE MAINTENANCE PROTEIN MBAA"/>
    <property type="match status" value="1"/>
</dbReference>
<dbReference type="CDD" id="cd01949">
    <property type="entry name" value="GGDEF"/>
    <property type="match status" value="1"/>
</dbReference>
<dbReference type="PANTHER" id="PTHR44757">
    <property type="entry name" value="DIGUANYLATE CYCLASE DGCP"/>
    <property type="match status" value="1"/>
</dbReference>
<evidence type="ECO:0000313" key="5">
    <source>
        <dbReference type="EMBL" id="SDG61129.1"/>
    </source>
</evidence>
<evidence type="ECO:0000256" key="1">
    <source>
        <dbReference type="PROSITE-ProRule" id="PRU00244"/>
    </source>
</evidence>
<feature type="domain" description="EAL" evidence="2">
    <location>
        <begin position="535"/>
        <end position="785"/>
    </location>
</feature>
<dbReference type="RefSeq" id="WP_090595494.1">
    <property type="nucleotide sequence ID" value="NZ_FNCS01000004.1"/>
</dbReference>
<dbReference type="SMART" id="SM00052">
    <property type="entry name" value="EAL"/>
    <property type="match status" value="1"/>
</dbReference>
<dbReference type="Pfam" id="PF03707">
    <property type="entry name" value="MHYT"/>
    <property type="match status" value="3"/>
</dbReference>
<dbReference type="InterPro" id="IPR035919">
    <property type="entry name" value="EAL_sf"/>
</dbReference>
<keyword evidence="1" id="KW-0812">Transmembrane</keyword>
<dbReference type="SMART" id="SM00267">
    <property type="entry name" value="GGDEF"/>
    <property type="match status" value="1"/>
</dbReference>